<dbReference type="Gene3D" id="3.10.180.10">
    <property type="entry name" value="2,3-Dihydroxybiphenyl 1,2-Dioxygenase, domain 1"/>
    <property type="match status" value="1"/>
</dbReference>
<feature type="domain" description="PhnB-like" evidence="1">
    <location>
        <begin position="4"/>
        <end position="130"/>
    </location>
</feature>
<name>A0ABS1KLQ5_9BACT</name>
<dbReference type="CDD" id="cd06588">
    <property type="entry name" value="PhnB_like"/>
    <property type="match status" value="1"/>
</dbReference>
<evidence type="ECO:0000259" key="1">
    <source>
        <dbReference type="Pfam" id="PF06983"/>
    </source>
</evidence>
<dbReference type="EMBL" id="JAERRB010000001">
    <property type="protein sequence ID" value="MBL0740399.1"/>
    <property type="molecule type" value="Genomic_DNA"/>
</dbReference>
<dbReference type="InterPro" id="IPR028973">
    <property type="entry name" value="PhnB-like"/>
</dbReference>
<organism evidence="2 3">
    <name type="scientific">Chryseolinea lacunae</name>
    <dbReference type="NCBI Taxonomy" id="2801331"/>
    <lineage>
        <taxon>Bacteria</taxon>
        <taxon>Pseudomonadati</taxon>
        <taxon>Bacteroidota</taxon>
        <taxon>Cytophagia</taxon>
        <taxon>Cytophagales</taxon>
        <taxon>Fulvivirgaceae</taxon>
        <taxon>Chryseolinea</taxon>
    </lineage>
</organism>
<comment type="caution">
    <text evidence="2">The sequence shown here is derived from an EMBL/GenBank/DDBJ whole genome shotgun (WGS) entry which is preliminary data.</text>
</comment>
<accession>A0ABS1KLQ5</accession>
<dbReference type="PANTHER" id="PTHR33990">
    <property type="entry name" value="PROTEIN YJDN-RELATED"/>
    <property type="match status" value="1"/>
</dbReference>
<evidence type="ECO:0000313" key="2">
    <source>
        <dbReference type="EMBL" id="MBL0740399.1"/>
    </source>
</evidence>
<dbReference type="Pfam" id="PF06983">
    <property type="entry name" value="3-dmu-9_3-mt"/>
    <property type="match status" value="1"/>
</dbReference>
<dbReference type="Proteomes" id="UP000613030">
    <property type="component" value="Unassembled WGS sequence"/>
</dbReference>
<sequence>MAAIHSYLTFSGNCFEAMTFYQECLGGELVMQTVGESPLAARLPSHMKNYVLNAVLTNETLVLMGSDMVPEPGLSKGNAVSMMLHCNSEAEAKQFYSRLSEQGKQTHPLEQTFWGAFCGDLTDKFGNHWMLQFDRPEPA</sequence>
<reference evidence="2 3" key="1">
    <citation type="submission" date="2021-01" db="EMBL/GenBank/DDBJ databases">
        <title>Chryseolinea sp. Jin1 Genome sequencing and assembly.</title>
        <authorList>
            <person name="Kim I."/>
        </authorList>
    </citation>
    <scope>NUCLEOTIDE SEQUENCE [LARGE SCALE GENOMIC DNA]</scope>
    <source>
        <strain evidence="2 3">Jin1</strain>
    </source>
</reference>
<dbReference type="RefSeq" id="WP_202007666.1">
    <property type="nucleotide sequence ID" value="NZ_JAERRB010000001.1"/>
</dbReference>
<dbReference type="PANTHER" id="PTHR33990:SF1">
    <property type="entry name" value="PROTEIN YJDN"/>
    <property type="match status" value="1"/>
</dbReference>
<gene>
    <name evidence="2" type="ORF">JI741_04180</name>
</gene>
<dbReference type="InterPro" id="IPR029068">
    <property type="entry name" value="Glyas_Bleomycin-R_OHBP_Dase"/>
</dbReference>
<protein>
    <submittedName>
        <fullName evidence="2">VOC family protein</fullName>
    </submittedName>
</protein>
<dbReference type="SUPFAM" id="SSF54593">
    <property type="entry name" value="Glyoxalase/Bleomycin resistance protein/Dihydroxybiphenyl dioxygenase"/>
    <property type="match status" value="1"/>
</dbReference>
<evidence type="ECO:0000313" key="3">
    <source>
        <dbReference type="Proteomes" id="UP000613030"/>
    </source>
</evidence>
<keyword evidence="3" id="KW-1185">Reference proteome</keyword>
<proteinExistence type="predicted"/>